<evidence type="ECO:0000313" key="2">
    <source>
        <dbReference type="Proteomes" id="UP000077069"/>
    </source>
</evidence>
<dbReference type="GeneID" id="28769579"/>
<accession>A0A177BVD3</accession>
<gene>
    <name evidence="1" type="ORF">CC84DRAFT_409908</name>
</gene>
<evidence type="ECO:0000313" key="1">
    <source>
        <dbReference type="EMBL" id="OAF98930.1"/>
    </source>
</evidence>
<dbReference type="Proteomes" id="UP000077069">
    <property type="component" value="Unassembled WGS sequence"/>
</dbReference>
<organism evidence="1 2">
    <name type="scientific">Paraphaeosphaeria sporulosa</name>
    <dbReference type="NCBI Taxonomy" id="1460663"/>
    <lineage>
        <taxon>Eukaryota</taxon>
        <taxon>Fungi</taxon>
        <taxon>Dikarya</taxon>
        <taxon>Ascomycota</taxon>
        <taxon>Pezizomycotina</taxon>
        <taxon>Dothideomycetes</taxon>
        <taxon>Pleosporomycetidae</taxon>
        <taxon>Pleosporales</taxon>
        <taxon>Massarineae</taxon>
        <taxon>Didymosphaeriaceae</taxon>
        <taxon>Paraphaeosphaeria</taxon>
    </lineage>
</organism>
<proteinExistence type="predicted"/>
<dbReference type="RefSeq" id="XP_018029296.1">
    <property type="nucleotide sequence ID" value="XM_018186093.1"/>
</dbReference>
<dbReference type="InParanoid" id="A0A177BVD3"/>
<dbReference type="AlphaFoldDB" id="A0A177BVD3"/>
<dbReference type="OrthoDB" id="10611780at2759"/>
<dbReference type="EMBL" id="KV441563">
    <property type="protein sequence ID" value="OAF98930.1"/>
    <property type="molecule type" value="Genomic_DNA"/>
</dbReference>
<name>A0A177BVD3_9PLEO</name>
<keyword evidence="2" id="KW-1185">Reference proteome</keyword>
<sequence length="116" mass="13244">MGVDGLDGKEGQQGRRPFDVCSPAIVLSWTQIARLGLPSTDWASSFRRNWAKLPQLIVAMYFVFVFVDELYRVNTLRVLLRYSLVVQQIRLGVMNARYYGTIHMRCKATMIALSLS</sequence>
<reference evidence="1 2" key="1">
    <citation type="submission" date="2016-05" db="EMBL/GenBank/DDBJ databases">
        <title>Comparative analysis of secretome profiles of manganese(II)-oxidizing ascomycete fungi.</title>
        <authorList>
            <consortium name="DOE Joint Genome Institute"/>
            <person name="Zeiner C.A."/>
            <person name="Purvine S.O."/>
            <person name="Zink E.M."/>
            <person name="Wu S."/>
            <person name="Pasa-Tolic L."/>
            <person name="Chaput D.L."/>
            <person name="Haridas S."/>
            <person name="Grigoriev I.V."/>
            <person name="Santelli C.M."/>
            <person name="Hansel C.M."/>
        </authorList>
    </citation>
    <scope>NUCLEOTIDE SEQUENCE [LARGE SCALE GENOMIC DNA]</scope>
    <source>
        <strain evidence="1 2">AP3s5-JAC2a</strain>
    </source>
</reference>
<protein>
    <submittedName>
        <fullName evidence="1">Uncharacterized protein</fullName>
    </submittedName>
</protein>